<dbReference type="VEuPathDB" id="AmoebaDB:DICPUDRAFT_23841"/>
<name>F0ZDG4_DICPU</name>
<proteinExistence type="predicted"/>
<dbReference type="GeneID" id="10502887"/>
<dbReference type="AlphaFoldDB" id="F0ZDG4"/>
<feature type="non-terminal residue" evidence="1">
    <location>
        <position position="1"/>
    </location>
</feature>
<evidence type="ECO:0000313" key="1">
    <source>
        <dbReference type="EMBL" id="EGC38042.1"/>
    </source>
</evidence>
<feature type="non-terminal residue" evidence="1">
    <location>
        <position position="127"/>
    </location>
</feature>
<dbReference type="InParanoid" id="F0ZDG4"/>
<dbReference type="EMBL" id="GL870985">
    <property type="protein sequence ID" value="EGC38042.1"/>
    <property type="molecule type" value="Genomic_DNA"/>
</dbReference>
<dbReference type="RefSeq" id="XP_003285443.1">
    <property type="nucleotide sequence ID" value="XM_003285395.1"/>
</dbReference>
<organism evidence="1 2">
    <name type="scientific">Dictyostelium purpureum</name>
    <name type="common">Slime mold</name>
    <dbReference type="NCBI Taxonomy" id="5786"/>
    <lineage>
        <taxon>Eukaryota</taxon>
        <taxon>Amoebozoa</taxon>
        <taxon>Evosea</taxon>
        <taxon>Eumycetozoa</taxon>
        <taxon>Dictyostelia</taxon>
        <taxon>Dictyosteliales</taxon>
        <taxon>Dictyosteliaceae</taxon>
        <taxon>Dictyostelium</taxon>
    </lineage>
</organism>
<dbReference type="KEGG" id="dpp:DICPUDRAFT_23841"/>
<gene>
    <name evidence="1" type="ORF">DICPUDRAFT_23841</name>
</gene>
<keyword evidence="2" id="KW-1185">Reference proteome</keyword>
<reference evidence="2" key="1">
    <citation type="journal article" date="2011" name="Genome Biol.">
        <title>Comparative genomics of the social amoebae Dictyostelium discoideum and Dictyostelium purpureum.</title>
        <authorList>
            <consortium name="US DOE Joint Genome Institute (JGI-PGF)"/>
            <person name="Sucgang R."/>
            <person name="Kuo A."/>
            <person name="Tian X."/>
            <person name="Salerno W."/>
            <person name="Parikh A."/>
            <person name="Feasley C.L."/>
            <person name="Dalin E."/>
            <person name="Tu H."/>
            <person name="Huang E."/>
            <person name="Barry K."/>
            <person name="Lindquist E."/>
            <person name="Shapiro H."/>
            <person name="Bruce D."/>
            <person name="Schmutz J."/>
            <person name="Salamov A."/>
            <person name="Fey P."/>
            <person name="Gaudet P."/>
            <person name="Anjard C."/>
            <person name="Babu M.M."/>
            <person name="Basu S."/>
            <person name="Bushmanova Y."/>
            <person name="van der Wel H."/>
            <person name="Katoh-Kurasawa M."/>
            <person name="Dinh C."/>
            <person name="Coutinho P.M."/>
            <person name="Saito T."/>
            <person name="Elias M."/>
            <person name="Schaap P."/>
            <person name="Kay R.R."/>
            <person name="Henrissat B."/>
            <person name="Eichinger L."/>
            <person name="Rivero F."/>
            <person name="Putnam N.H."/>
            <person name="West C.M."/>
            <person name="Loomis W.F."/>
            <person name="Chisholm R.L."/>
            <person name="Shaulsky G."/>
            <person name="Strassmann J.E."/>
            <person name="Queller D.C."/>
            <person name="Kuspa A."/>
            <person name="Grigoriev I.V."/>
        </authorList>
    </citation>
    <scope>NUCLEOTIDE SEQUENCE [LARGE SCALE GENOMIC DNA]</scope>
    <source>
        <strain evidence="2">QSDP1</strain>
    </source>
</reference>
<evidence type="ECO:0000313" key="2">
    <source>
        <dbReference type="Proteomes" id="UP000001064"/>
    </source>
</evidence>
<accession>F0ZDG4</accession>
<sequence length="127" mass="15234">DIYLYINPEFFDYDYFPALSPYHCNATCKEKMKVYFKVLLELHYKWTMQYIEDARVVEDLKSEEKKSIHYPNLLAYYSFFENRPLDEIAEERMLRFSKVGLLDGKPVRLCDLQGDTKCDFDATNLEE</sequence>
<dbReference type="OMA" id="RITFEQY"/>
<dbReference type="Proteomes" id="UP000001064">
    <property type="component" value="Unassembled WGS sequence"/>
</dbReference>
<protein>
    <submittedName>
        <fullName evidence="1">Uncharacterized protein</fullName>
    </submittedName>
</protein>